<accession>A0A0K8PBG2</accession>
<gene>
    <name evidence="1" type="ORF">ATC1_12538</name>
</gene>
<evidence type="ECO:0000313" key="1">
    <source>
        <dbReference type="EMBL" id="GAP39998.1"/>
    </source>
</evidence>
<protein>
    <recommendedName>
        <fullName evidence="3">HEAT repeat domain-containing protein</fullName>
    </recommendedName>
</protein>
<dbReference type="Proteomes" id="UP000053370">
    <property type="component" value="Unassembled WGS sequence"/>
</dbReference>
<name>A0A0K8PBG2_9CHLR</name>
<reference evidence="1" key="1">
    <citation type="journal article" date="2015" name="Genome Announc.">
        <title>Draft Genome Sequence of Anaerolineae Strain TC1, a Novel Isolate from a Methanogenic Wastewater Treatment System.</title>
        <authorList>
            <person name="Matsuura N."/>
            <person name="Tourlousse D.M."/>
            <person name="Sun L."/>
            <person name="Toyonaga M."/>
            <person name="Kuroda K."/>
            <person name="Ohashi A."/>
            <person name="Cruz R."/>
            <person name="Yamaguchi T."/>
            <person name="Sekiguchi Y."/>
        </authorList>
    </citation>
    <scope>NUCLEOTIDE SEQUENCE [LARGE SCALE GENOMIC DNA]</scope>
    <source>
        <strain evidence="1">TC1</strain>
    </source>
</reference>
<dbReference type="AlphaFoldDB" id="A0A0K8PBG2"/>
<dbReference type="InterPro" id="IPR011989">
    <property type="entry name" value="ARM-like"/>
</dbReference>
<organism evidence="1">
    <name type="scientific">Flexilinea flocculi</name>
    <dbReference type="NCBI Taxonomy" id="1678840"/>
    <lineage>
        <taxon>Bacteria</taxon>
        <taxon>Bacillati</taxon>
        <taxon>Chloroflexota</taxon>
        <taxon>Anaerolineae</taxon>
        <taxon>Anaerolineales</taxon>
        <taxon>Anaerolineaceae</taxon>
        <taxon>Flexilinea</taxon>
    </lineage>
</organism>
<dbReference type="RefSeq" id="WP_062278885.1">
    <property type="nucleotide sequence ID" value="NZ_DF968180.1"/>
</dbReference>
<evidence type="ECO:0008006" key="3">
    <source>
        <dbReference type="Google" id="ProtNLM"/>
    </source>
</evidence>
<sequence length="110" mass="12691">MFYETWMSSDPVAASRAVRKITDKNLLRQLAQFGRLSEVRTEALFQLNEPELWEKAAKEDQDASVRRSAVRHITDLNVLQEILLQDSDSTVLETAAIRRDQLIDQNSEMK</sequence>
<keyword evidence="2" id="KW-1185">Reference proteome</keyword>
<proteinExistence type="predicted"/>
<dbReference type="Gene3D" id="1.25.10.10">
    <property type="entry name" value="Leucine-rich Repeat Variant"/>
    <property type="match status" value="1"/>
</dbReference>
<evidence type="ECO:0000313" key="2">
    <source>
        <dbReference type="Proteomes" id="UP000053370"/>
    </source>
</evidence>
<dbReference type="EMBL" id="DF968180">
    <property type="protein sequence ID" value="GAP39998.1"/>
    <property type="molecule type" value="Genomic_DNA"/>
</dbReference>